<protein>
    <submittedName>
        <fullName evidence="2">Uncharacterized protein</fullName>
    </submittedName>
</protein>
<feature type="compositionally biased region" description="Basic and acidic residues" evidence="1">
    <location>
        <begin position="132"/>
        <end position="142"/>
    </location>
</feature>
<organism evidence="2 3">
    <name type="scientific">Durusdinium trenchii</name>
    <dbReference type="NCBI Taxonomy" id="1381693"/>
    <lineage>
        <taxon>Eukaryota</taxon>
        <taxon>Sar</taxon>
        <taxon>Alveolata</taxon>
        <taxon>Dinophyceae</taxon>
        <taxon>Suessiales</taxon>
        <taxon>Symbiodiniaceae</taxon>
        <taxon>Durusdinium</taxon>
    </lineage>
</organism>
<dbReference type="Proteomes" id="UP001642484">
    <property type="component" value="Unassembled WGS sequence"/>
</dbReference>
<evidence type="ECO:0000313" key="3">
    <source>
        <dbReference type="Proteomes" id="UP001642484"/>
    </source>
</evidence>
<feature type="region of interest" description="Disordered" evidence="1">
    <location>
        <begin position="121"/>
        <end position="152"/>
    </location>
</feature>
<reference evidence="2 3" key="1">
    <citation type="submission" date="2024-02" db="EMBL/GenBank/DDBJ databases">
        <authorList>
            <person name="Chen Y."/>
            <person name="Shah S."/>
            <person name="Dougan E. K."/>
            <person name="Thang M."/>
            <person name="Chan C."/>
        </authorList>
    </citation>
    <scope>NUCLEOTIDE SEQUENCE [LARGE SCALE GENOMIC DNA]</scope>
</reference>
<accession>A0ABP0LZG7</accession>
<sequence length="433" mass="47951">MSIVNDTGNPAVNATLACFPDIPKDSSLRGLYDEEKSILEACFGFRQHVETRWVDLLTRERHVESRSNVRRFSTGRLVVNGDSKDSNILWLQSELAVCGRPVSQNEQENGAPTSVLPKASSLLLPEGSSPDSDLRISERNRPSPEQQSAQKGAGRLQLLLESLVKFTPLKRPVLLVNWTGYVEEVALAVLNLRIKGPMLGEGGGFNFSDMRYLSCHTLDSTAGYEYARRRVLRELLDAWLQKRISFEGRTFEEHDVRLNDQEMKAIPGAEFVGSIDSMGLKVCVRQGTAVVIHPDQEKQWKNSGQEFAEQFAALKQHHETHYQNLLSDQLSQSKSAIVKATAADSSAADTAVADPEPPSGPGEPSAEKPVTFESEEKLVQSDPIETRCGSEVSGVELIRCKSGKIYVMADKARVIPRWTLLGGSARESIFEKR</sequence>
<comment type="caution">
    <text evidence="2">The sequence shown here is derived from an EMBL/GenBank/DDBJ whole genome shotgun (WGS) entry which is preliminary data.</text>
</comment>
<feature type="region of interest" description="Disordered" evidence="1">
    <location>
        <begin position="346"/>
        <end position="383"/>
    </location>
</feature>
<gene>
    <name evidence="2" type="ORF">CCMP2556_LOCUS23455</name>
</gene>
<evidence type="ECO:0000313" key="2">
    <source>
        <dbReference type="EMBL" id="CAK9044621.1"/>
    </source>
</evidence>
<proteinExistence type="predicted"/>
<dbReference type="EMBL" id="CAXAMN010014903">
    <property type="protein sequence ID" value="CAK9044621.1"/>
    <property type="molecule type" value="Genomic_DNA"/>
</dbReference>
<evidence type="ECO:0000256" key="1">
    <source>
        <dbReference type="SAM" id="MobiDB-lite"/>
    </source>
</evidence>
<name>A0ABP0LZG7_9DINO</name>
<keyword evidence="3" id="KW-1185">Reference proteome</keyword>